<keyword evidence="1" id="KW-1015">Disulfide bond</keyword>
<accession>C8X1W3</accession>
<reference evidence="5" key="1">
    <citation type="submission" date="2009-09" db="EMBL/GenBank/DDBJ databases">
        <title>The complete chromosome of Desulfohalobium retbaense DSM 5692.</title>
        <authorList>
            <consortium name="US DOE Joint Genome Institute (JGI-PGF)"/>
            <person name="Lucas S."/>
            <person name="Copeland A."/>
            <person name="Lapidus A."/>
            <person name="Glavina del Rio T."/>
            <person name="Dalin E."/>
            <person name="Tice H."/>
            <person name="Bruce D."/>
            <person name="Goodwin L."/>
            <person name="Pitluck S."/>
            <person name="Kyrpides N."/>
            <person name="Mavromatis K."/>
            <person name="Ivanova N."/>
            <person name="Mikhailova N."/>
            <person name="Munk A.C."/>
            <person name="Brettin T."/>
            <person name="Detter J.C."/>
            <person name="Han C."/>
            <person name="Tapia R."/>
            <person name="Larimer F."/>
            <person name="Land M."/>
            <person name="Hauser L."/>
            <person name="Markowitz V."/>
            <person name="Cheng J.-F."/>
            <person name="Hugenholtz P."/>
            <person name="Woyke T."/>
            <person name="Wu D."/>
            <person name="Spring S."/>
            <person name="Klenk H.-P."/>
            <person name="Eisen J.A."/>
        </authorList>
    </citation>
    <scope>NUCLEOTIDE SEQUENCE [LARGE SCALE GENOMIC DNA]</scope>
    <source>
        <strain evidence="5">DSM 5692</strain>
    </source>
</reference>
<dbReference type="InterPro" id="IPR013766">
    <property type="entry name" value="Thioredoxin_domain"/>
</dbReference>
<dbReference type="NCBIfam" id="NF001808">
    <property type="entry name" value="PRK00522.1"/>
    <property type="match status" value="1"/>
</dbReference>
<dbReference type="InterPro" id="IPR036249">
    <property type="entry name" value="Thioredoxin-like_sf"/>
</dbReference>
<name>C8X1W3_DESRD</name>
<dbReference type="InterPro" id="IPR013740">
    <property type="entry name" value="Redoxin"/>
</dbReference>
<dbReference type="eggNOG" id="COG2077">
    <property type="taxonomic scope" value="Bacteria"/>
</dbReference>
<evidence type="ECO:0000313" key="4">
    <source>
        <dbReference type="EMBL" id="ACV68535.1"/>
    </source>
</evidence>
<evidence type="ECO:0000256" key="2">
    <source>
        <dbReference type="ARBA" id="ARBA00023284"/>
    </source>
</evidence>
<dbReference type="Proteomes" id="UP000001052">
    <property type="component" value="Chromosome"/>
</dbReference>
<dbReference type="InterPro" id="IPR050455">
    <property type="entry name" value="Tpx_Peroxidase_subfamily"/>
</dbReference>
<keyword evidence="5" id="KW-1185">Reference proteome</keyword>
<dbReference type="CDD" id="cd03014">
    <property type="entry name" value="PRX_Atyp2cys"/>
    <property type="match status" value="1"/>
</dbReference>
<dbReference type="GO" id="GO:0008379">
    <property type="term" value="F:thioredoxin peroxidase activity"/>
    <property type="evidence" value="ECO:0007669"/>
    <property type="project" value="InterPro"/>
</dbReference>
<dbReference type="InterPro" id="IPR002065">
    <property type="entry name" value="TPX"/>
</dbReference>
<protein>
    <submittedName>
        <fullName evidence="4">Redoxin domain protein</fullName>
    </submittedName>
</protein>
<gene>
    <name evidence="4" type="ordered locus">Dret_1247</name>
</gene>
<dbReference type="PROSITE" id="PS51352">
    <property type="entry name" value="THIOREDOXIN_2"/>
    <property type="match status" value="1"/>
</dbReference>
<feature type="domain" description="Thioredoxin" evidence="3">
    <location>
        <begin position="22"/>
        <end position="169"/>
    </location>
</feature>
<proteinExistence type="predicted"/>
<evidence type="ECO:0000313" key="5">
    <source>
        <dbReference type="Proteomes" id="UP000001052"/>
    </source>
</evidence>
<evidence type="ECO:0000256" key="1">
    <source>
        <dbReference type="ARBA" id="ARBA00023157"/>
    </source>
</evidence>
<dbReference type="KEGG" id="drt:Dret_1247"/>
<reference evidence="4 5" key="2">
    <citation type="journal article" date="2010" name="Stand. Genomic Sci.">
        <title>Complete genome sequence of Desulfohalobium retbaense type strain (HR(100)).</title>
        <authorList>
            <person name="Spring S."/>
            <person name="Nolan M."/>
            <person name="Lapidus A."/>
            <person name="Glavina Del Rio T."/>
            <person name="Copeland A."/>
            <person name="Tice H."/>
            <person name="Cheng J.F."/>
            <person name="Lucas S."/>
            <person name="Land M."/>
            <person name="Chen F."/>
            <person name="Bruce D."/>
            <person name="Goodwin L."/>
            <person name="Pitluck S."/>
            <person name="Ivanova N."/>
            <person name="Mavromatis K."/>
            <person name="Mikhailova N."/>
            <person name="Pati A."/>
            <person name="Chen A."/>
            <person name="Palaniappan K."/>
            <person name="Hauser L."/>
            <person name="Chang Y.J."/>
            <person name="Jeffries C.D."/>
            <person name="Munk C."/>
            <person name="Kiss H."/>
            <person name="Chain P."/>
            <person name="Han C."/>
            <person name="Brettin T."/>
            <person name="Detter J.C."/>
            <person name="Schuler E."/>
            <person name="Goker M."/>
            <person name="Rohde M."/>
            <person name="Bristow J."/>
            <person name="Eisen J.A."/>
            <person name="Markowitz V."/>
            <person name="Hugenholtz P."/>
            <person name="Kyrpides N.C."/>
            <person name="Klenk H.P."/>
        </authorList>
    </citation>
    <scope>NUCLEOTIDE SEQUENCE [LARGE SCALE GENOMIC DNA]</scope>
    <source>
        <strain evidence="4 5">DSM 5692</strain>
    </source>
</reference>
<evidence type="ECO:0000259" key="3">
    <source>
        <dbReference type="PROSITE" id="PS51352"/>
    </source>
</evidence>
<dbReference type="EMBL" id="CP001734">
    <property type="protein sequence ID" value="ACV68535.1"/>
    <property type="molecule type" value="Genomic_DNA"/>
</dbReference>
<sequence>MSERSGLITMKGNPLTLTGTPLTVGDTVPDVTLLNTGLEPVRLSDYKDKVLILASVPSLDTSVCSEETKRFNAEAAQLSPEINVLTISMDLPFAQKRWVDTYLATNVTTLSDHKDATFGTSFGVLIKELRLLARAVFVVGKDGTLAYQQLVGEVTDPPDYDAALGAARQQVSA</sequence>
<dbReference type="STRING" id="485915.Dret_1247"/>
<dbReference type="Gene3D" id="3.40.30.10">
    <property type="entry name" value="Glutaredoxin"/>
    <property type="match status" value="1"/>
</dbReference>
<dbReference type="PANTHER" id="PTHR43110">
    <property type="entry name" value="THIOL PEROXIDASE"/>
    <property type="match status" value="1"/>
</dbReference>
<dbReference type="RefSeq" id="WP_015751682.1">
    <property type="nucleotide sequence ID" value="NC_013223.1"/>
</dbReference>
<organism evidence="4 5">
    <name type="scientific">Desulfohalobium retbaense (strain ATCC 49708 / DSM 5692 / JCM 16813 / HR100)</name>
    <dbReference type="NCBI Taxonomy" id="485915"/>
    <lineage>
        <taxon>Bacteria</taxon>
        <taxon>Pseudomonadati</taxon>
        <taxon>Thermodesulfobacteriota</taxon>
        <taxon>Desulfovibrionia</taxon>
        <taxon>Desulfovibrionales</taxon>
        <taxon>Desulfohalobiaceae</taxon>
        <taxon>Desulfohalobium</taxon>
    </lineage>
</organism>
<dbReference type="OrthoDB" id="9781543at2"/>
<dbReference type="SUPFAM" id="SSF52833">
    <property type="entry name" value="Thioredoxin-like"/>
    <property type="match status" value="1"/>
</dbReference>
<keyword evidence="2" id="KW-0676">Redox-active center</keyword>
<dbReference type="AlphaFoldDB" id="C8X1W3"/>
<dbReference type="Pfam" id="PF08534">
    <property type="entry name" value="Redoxin"/>
    <property type="match status" value="1"/>
</dbReference>
<dbReference type="PANTHER" id="PTHR43110:SF1">
    <property type="entry name" value="THIOL PEROXIDASE"/>
    <property type="match status" value="1"/>
</dbReference>
<dbReference type="HOGENOM" id="CLU_042529_12_0_7"/>